<evidence type="ECO:0000313" key="2">
    <source>
        <dbReference type="Proteomes" id="UP000319502"/>
    </source>
</evidence>
<reference evidence="1 2" key="1">
    <citation type="submission" date="2019-07" db="EMBL/GenBank/DDBJ databases">
        <title>The pathways for chlorine oxyanion respiration interact through the shared metabolite chlorate.</title>
        <authorList>
            <person name="Barnum T.P."/>
            <person name="Cheng Y."/>
            <person name="Hill K.A."/>
            <person name="Lucas L.N."/>
            <person name="Carlson H.K."/>
            <person name="Coates J.D."/>
        </authorList>
    </citation>
    <scope>NUCLEOTIDE SEQUENCE [LARGE SCALE GENOMIC DNA]</scope>
    <source>
        <strain evidence="1 2">SFB-3</strain>
    </source>
</reference>
<sequence>MKSKERYQCGICEEMHDNYYIAADCCDRVSYWYECAVCQKTHRREEAADECCAEAKAAIEIDPLSQPATPEERAATGRLF</sequence>
<accession>A0A557QXB6</accession>
<gene>
    <name evidence="1" type="ORF">FHP91_07715</name>
</gene>
<protein>
    <submittedName>
        <fullName evidence="1">Uncharacterized protein</fullName>
    </submittedName>
</protein>
<dbReference type="Proteomes" id="UP000319502">
    <property type="component" value="Unassembled WGS sequence"/>
</dbReference>
<dbReference type="EMBL" id="VMNK01000006">
    <property type="protein sequence ID" value="TVO57555.1"/>
    <property type="molecule type" value="Genomic_DNA"/>
</dbReference>
<dbReference type="AlphaFoldDB" id="A0A557QXB6"/>
<dbReference type="RefSeq" id="WP_144309028.1">
    <property type="nucleotide sequence ID" value="NZ_VMNK01000006.1"/>
</dbReference>
<proteinExistence type="predicted"/>
<organism evidence="1 2">
    <name type="scientific">Denitromonas halophila</name>
    <dbReference type="NCBI Taxonomy" id="1629404"/>
    <lineage>
        <taxon>Bacteria</taxon>
        <taxon>Pseudomonadati</taxon>
        <taxon>Pseudomonadota</taxon>
        <taxon>Betaproteobacteria</taxon>
        <taxon>Rhodocyclales</taxon>
        <taxon>Zoogloeaceae</taxon>
        <taxon>Denitromonas</taxon>
    </lineage>
</organism>
<keyword evidence="2" id="KW-1185">Reference proteome</keyword>
<evidence type="ECO:0000313" key="1">
    <source>
        <dbReference type="EMBL" id="TVO57555.1"/>
    </source>
</evidence>
<comment type="caution">
    <text evidence="1">The sequence shown here is derived from an EMBL/GenBank/DDBJ whole genome shotgun (WGS) entry which is preliminary data.</text>
</comment>
<name>A0A557QXB6_9RHOO</name>